<protein>
    <submittedName>
        <fullName evidence="1">Uncharacterized protein</fullName>
    </submittedName>
</protein>
<evidence type="ECO:0000313" key="1">
    <source>
        <dbReference type="EMBL" id="CBY13688.1"/>
    </source>
</evidence>
<dbReference type="Proteomes" id="UP000001307">
    <property type="component" value="Unassembled WGS sequence"/>
</dbReference>
<dbReference type="AlphaFoldDB" id="E4XVH0"/>
<name>E4XVH0_OIKDI</name>
<organism evidence="1">
    <name type="scientific">Oikopleura dioica</name>
    <name type="common">Tunicate</name>
    <dbReference type="NCBI Taxonomy" id="34765"/>
    <lineage>
        <taxon>Eukaryota</taxon>
        <taxon>Metazoa</taxon>
        <taxon>Chordata</taxon>
        <taxon>Tunicata</taxon>
        <taxon>Appendicularia</taxon>
        <taxon>Copelata</taxon>
        <taxon>Oikopleuridae</taxon>
        <taxon>Oikopleura</taxon>
    </lineage>
</organism>
<dbReference type="InParanoid" id="E4XVH0"/>
<sequence length="460" mass="53201">MYDCGNMENENYGSFNFITPPTIQKCSDTEQSLSVFSHAQNKANENICLLTAHLSNNICENLCFSSDFSYDLDANYELLANNVAAPAYNHQKNKECKSICKFASDMQVEEDCPFQKRCPNGCPCPGYKYTIKSPARSFIRFLCSPEMGCRAIWVPIGTRSFCIVPFHGDYFIINEETIANVSHKLTLFKINQAGIIEKLSEDFPKIWISFGTGKICSRGIYQNKEERIIFCSSHESRGICHSYVIKNNRVFLTEIYNRPESTIVDLSQNERVIGLTLNDQLTTVKMRNDHSYMGTSISITSFVGREISGKHRWTHQQVNFPSTFRDETFTHANIQLLSAFSDNKGIIFVTNNNLLTNFGQINTIRFHRIYQNTWFFLSRYEFSRKNKAILFPDVFMFQGQFFLVEDVRKCTKGIPSYAYFCREEIILPPKIYLLDRETDKFVEQKLDINYQGFDFFFISA</sequence>
<keyword evidence="2" id="KW-1185">Reference proteome</keyword>
<reference evidence="1" key="1">
    <citation type="journal article" date="2010" name="Science">
        <title>Plasticity of animal genome architecture unmasked by rapid evolution of a pelagic tunicate.</title>
        <authorList>
            <person name="Denoeud F."/>
            <person name="Henriet S."/>
            <person name="Mungpakdee S."/>
            <person name="Aury J.M."/>
            <person name="Da Silva C."/>
            <person name="Brinkmann H."/>
            <person name="Mikhaleva J."/>
            <person name="Olsen L.C."/>
            <person name="Jubin C."/>
            <person name="Canestro C."/>
            <person name="Bouquet J.M."/>
            <person name="Danks G."/>
            <person name="Poulain J."/>
            <person name="Campsteijn C."/>
            <person name="Adamski M."/>
            <person name="Cross I."/>
            <person name="Yadetie F."/>
            <person name="Muffato M."/>
            <person name="Louis A."/>
            <person name="Butcher S."/>
            <person name="Tsagkogeorga G."/>
            <person name="Konrad A."/>
            <person name="Singh S."/>
            <person name="Jensen M.F."/>
            <person name="Cong E.H."/>
            <person name="Eikeseth-Otteraa H."/>
            <person name="Noel B."/>
            <person name="Anthouard V."/>
            <person name="Porcel B.M."/>
            <person name="Kachouri-Lafond R."/>
            <person name="Nishino A."/>
            <person name="Ugolini M."/>
            <person name="Chourrout P."/>
            <person name="Nishida H."/>
            <person name="Aasland R."/>
            <person name="Huzurbazar S."/>
            <person name="Westhof E."/>
            <person name="Delsuc F."/>
            <person name="Lehrach H."/>
            <person name="Reinhardt R."/>
            <person name="Weissenbach J."/>
            <person name="Roy S.W."/>
            <person name="Artiguenave F."/>
            <person name="Postlethwait J.H."/>
            <person name="Manak J.R."/>
            <person name="Thompson E.M."/>
            <person name="Jaillon O."/>
            <person name="Du Pasquier L."/>
            <person name="Boudinot P."/>
            <person name="Liberles D.A."/>
            <person name="Volff J.N."/>
            <person name="Philippe H."/>
            <person name="Lenhard B."/>
            <person name="Roest Crollius H."/>
            <person name="Wincker P."/>
            <person name="Chourrout D."/>
        </authorList>
    </citation>
    <scope>NUCLEOTIDE SEQUENCE [LARGE SCALE GENOMIC DNA]</scope>
</reference>
<evidence type="ECO:0000313" key="2">
    <source>
        <dbReference type="Proteomes" id="UP000001307"/>
    </source>
</evidence>
<proteinExistence type="predicted"/>
<dbReference type="EMBL" id="FN653211">
    <property type="protein sequence ID" value="CBY13688.1"/>
    <property type="molecule type" value="Genomic_DNA"/>
</dbReference>
<gene>
    <name evidence="1" type="ORF">GSOID_T00005500001</name>
</gene>
<accession>E4XVH0</accession>